<dbReference type="PANTHER" id="PTHR36154">
    <property type="entry name" value="DNA-BINDING TRANSCRIPTIONAL ACTIVATOR ALPA"/>
    <property type="match status" value="1"/>
</dbReference>
<name>A0A972J835_9RHOO</name>
<evidence type="ECO:0000313" key="1">
    <source>
        <dbReference type="EMBL" id="NMG02904.1"/>
    </source>
</evidence>
<dbReference type="AlphaFoldDB" id="A0A972J835"/>
<accession>A0A972J835</accession>
<proteinExistence type="predicted"/>
<evidence type="ECO:0000313" key="2">
    <source>
        <dbReference type="Proteomes" id="UP000599523"/>
    </source>
</evidence>
<dbReference type="InterPro" id="IPR009061">
    <property type="entry name" value="DNA-bd_dom_put_sf"/>
</dbReference>
<gene>
    <name evidence="1" type="ORF">GPA21_07950</name>
</gene>
<dbReference type="SUPFAM" id="SSF46955">
    <property type="entry name" value="Putative DNA-binding domain"/>
    <property type="match status" value="1"/>
</dbReference>
<reference evidence="1" key="1">
    <citation type="submission" date="2019-12" db="EMBL/GenBank/DDBJ databases">
        <title>Comparative genomics gives insights into the taxonomy of the Azoarcus-Aromatoleum group and reveals separate origins of nif in the plant-associated Azoarcus and non-plant-associated Aromatoleum sub-groups.</title>
        <authorList>
            <person name="Lafos M."/>
            <person name="Maluk M."/>
            <person name="Batista M."/>
            <person name="Junghare M."/>
            <person name="Carmona M."/>
            <person name="Faoro H."/>
            <person name="Cruz L.M."/>
            <person name="Battistoni F."/>
            <person name="De Souza E."/>
            <person name="Pedrosa F."/>
            <person name="Chen W.-M."/>
            <person name="Poole P.S."/>
            <person name="Dixon R.A."/>
            <person name="James E.K."/>
        </authorList>
    </citation>
    <scope>NUCLEOTIDE SEQUENCE</scope>
    <source>
        <strain evidence="1">NSC3</strain>
    </source>
</reference>
<organism evidence="1 2">
    <name type="scientific">Azoarcus taiwanensis</name>
    <dbReference type="NCBI Taxonomy" id="666964"/>
    <lineage>
        <taxon>Bacteria</taxon>
        <taxon>Pseudomonadati</taxon>
        <taxon>Pseudomonadota</taxon>
        <taxon>Betaproteobacteria</taxon>
        <taxon>Rhodocyclales</taxon>
        <taxon>Zoogloeaceae</taxon>
        <taxon>Azoarcus</taxon>
    </lineage>
</organism>
<protein>
    <submittedName>
        <fullName evidence="1">AlpA family phage regulatory protein</fullName>
    </submittedName>
</protein>
<comment type="caution">
    <text evidence="1">The sequence shown here is derived from an EMBL/GenBank/DDBJ whole genome shotgun (WGS) entry which is preliminary data.</text>
</comment>
<dbReference type="Proteomes" id="UP000599523">
    <property type="component" value="Unassembled WGS sequence"/>
</dbReference>
<keyword evidence="2" id="KW-1185">Reference proteome</keyword>
<dbReference type="Gene3D" id="1.10.238.160">
    <property type="match status" value="1"/>
</dbReference>
<sequence length="61" mass="6917">MQQQLVRLSEVSDVTTLSKASIYRLLKGGRFPTPVRIGERRVAWKLSDVMTWVEQRTGVAA</sequence>
<dbReference type="InterPro" id="IPR052931">
    <property type="entry name" value="Prophage_regulatory_activator"/>
</dbReference>
<dbReference type="InterPro" id="IPR010260">
    <property type="entry name" value="AlpA"/>
</dbReference>
<dbReference type="EMBL" id="WTVM01000037">
    <property type="protein sequence ID" value="NMG02904.1"/>
    <property type="molecule type" value="Genomic_DNA"/>
</dbReference>
<dbReference type="Pfam" id="PF05930">
    <property type="entry name" value="Phage_AlpA"/>
    <property type="match status" value="1"/>
</dbReference>
<dbReference type="PANTHER" id="PTHR36154:SF1">
    <property type="entry name" value="DNA-BINDING TRANSCRIPTIONAL ACTIVATOR ALPA"/>
    <property type="match status" value="1"/>
</dbReference>